<accession>F2LV14</accession>
<dbReference type="InParanoid" id="F2LV14"/>
<dbReference type="SUPFAM" id="SSF58104">
    <property type="entry name" value="Methyl-accepting chemotaxis protein (MCP) signaling domain"/>
    <property type="match status" value="1"/>
</dbReference>
<dbReference type="Gene3D" id="1.10.287.950">
    <property type="entry name" value="Methyl-accepting chemotaxis protein"/>
    <property type="match status" value="1"/>
</dbReference>
<evidence type="ECO:0000313" key="1">
    <source>
        <dbReference type="EMBL" id="AEA33598.1"/>
    </source>
</evidence>
<dbReference type="AlphaFoldDB" id="F2LV14"/>
<dbReference type="KEGG" id="hmr:Hipma_0628"/>
<keyword evidence="2" id="KW-1185">Reference proteome</keyword>
<protein>
    <submittedName>
        <fullName evidence="1">Methyl-accepting chemotaxis sensory transducer</fullName>
    </submittedName>
</protein>
<name>F2LV14_HIPMA</name>
<organism evidence="1 2">
    <name type="scientific">Hippea maritima (strain ATCC 700847 / DSM 10411 / MH2)</name>
    <dbReference type="NCBI Taxonomy" id="760142"/>
    <lineage>
        <taxon>Bacteria</taxon>
        <taxon>Pseudomonadati</taxon>
        <taxon>Campylobacterota</taxon>
        <taxon>Desulfurellia</taxon>
        <taxon>Desulfurellales</taxon>
        <taxon>Hippeaceae</taxon>
        <taxon>Hippea</taxon>
    </lineage>
</organism>
<dbReference type="EMBL" id="CP002606">
    <property type="protein sequence ID" value="AEA33598.1"/>
    <property type="molecule type" value="Genomic_DNA"/>
</dbReference>
<dbReference type="RefSeq" id="WP_013681639.1">
    <property type="nucleotide sequence ID" value="NC_015318.1"/>
</dbReference>
<reference evidence="2" key="2">
    <citation type="submission" date="2011-03" db="EMBL/GenBank/DDBJ databases">
        <title>The complete genome of Hippea maritima DSM 10411.</title>
        <authorList>
            <consortium name="US DOE Joint Genome Institute (JGI-PGF)"/>
            <person name="Lucas S."/>
            <person name="Copeland A."/>
            <person name="Lapidus A."/>
            <person name="Bruce D."/>
            <person name="Goodwin L."/>
            <person name="Pitluck S."/>
            <person name="Peters L."/>
            <person name="Kyrpides N."/>
            <person name="Mavromatis K."/>
            <person name="Pagani I."/>
            <person name="Ivanova N."/>
            <person name="Mikhailova N."/>
            <person name="Lu M."/>
            <person name="Detter J.C."/>
            <person name="Tapia R."/>
            <person name="Han C."/>
            <person name="Land M."/>
            <person name="Hauser L."/>
            <person name="Markowitz V."/>
            <person name="Cheng J.-F."/>
            <person name="Hugenholtz P."/>
            <person name="Woyke T."/>
            <person name="Wu D."/>
            <person name="Spring S."/>
            <person name="Schroeder M."/>
            <person name="Brambilla E."/>
            <person name="Klenk H.-P."/>
            <person name="Eisen J.A."/>
        </authorList>
    </citation>
    <scope>NUCLEOTIDE SEQUENCE [LARGE SCALE GENOMIC DNA]</scope>
    <source>
        <strain evidence="2">ATCC 700847 / DSM 10411 / MH2</strain>
    </source>
</reference>
<sequence>MLSNITAAVEEQSASIEEVTQTVTTVTHSTREVVSSLNEVANQSVDLTEVSNQAFKMLQKLKLDHPMEDIYKLLRQAKEEIEDTINNAIKNGVISSSDIWDRDYRPIPNTNPQKYETRFTDFIKKYIQPIEDKYLAKNNKFKYFLLVDNNGYAAAHNSIYDKPLTGDYEKDLINNRSKRKFDDPVGLACARNTEPLLVQTYLRDTGNAMYDMSVPIYVEGKHWGGLRTGVEV</sequence>
<dbReference type="Proteomes" id="UP000008139">
    <property type="component" value="Chromosome"/>
</dbReference>
<dbReference type="OrthoDB" id="9791237at2"/>
<dbReference type="eggNOG" id="COG0840">
    <property type="taxonomic scope" value="Bacteria"/>
</dbReference>
<reference evidence="1 2" key="1">
    <citation type="journal article" date="2011" name="Stand. Genomic Sci.">
        <title>Complete genome sequence of the thermophilic sulfur-reducer Hippea maritima type strain (MH(2)).</title>
        <authorList>
            <person name="Huntemann M."/>
            <person name="Lu M."/>
            <person name="Nolan M."/>
            <person name="Lapidus A."/>
            <person name="Lucas S."/>
            <person name="Hammon N."/>
            <person name="Deshpande S."/>
            <person name="Cheng J.F."/>
            <person name="Tapia R."/>
            <person name="Han C."/>
            <person name="Goodwin L."/>
            <person name="Pitluck S."/>
            <person name="Liolios K."/>
            <person name="Pagani I."/>
            <person name="Ivanova N."/>
            <person name="Ovchinikova G."/>
            <person name="Pati A."/>
            <person name="Chen A."/>
            <person name="Palaniappan K."/>
            <person name="Land M."/>
            <person name="Hauser L."/>
            <person name="Jeffries C.D."/>
            <person name="Detter J.C."/>
            <person name="Brambilla E.M."/>
            <person name="Rohde M."/>
            <person name="Spring S."/>
            <person name="Goker M."/>
            <person name="Woyke T."/>
            <person name="Bristow J."/>
            <person name="Eisen J.A."/>
            <person name="Markowitz V."/>
            <person name="Hugenholtz P."/>
            <person name="Kyrpides N.C."/>
            <person name="Klenk H.P."/>
            <person name="Mavromatis K."/>
        </authorList>
    </citation>
    <scope>NUCLEOTIDE SEQUENCE [LARGE SCALE GENOMIC DNA]</scope>
    <source>
        <strain evidence="2">ATCC 700847 / DSM 10411 / MH2</strain>
    </source>
</reference>
<proteinExistence type="predicted"/>
<dbReference type="HOGENOM" id="CLU_000445_107_32_7"/>
<dbReference type="STRING" id="760142.Hipma_0628"/>
<gene>
    <name evidence="1" type="ordered locus">Hipma_0628</name>
</gene>
<evidence type="ECO:0000313" key="2">
    <source>
        <dbReference type="Proteomes" id="UP000008139"/>
    </source>
</evidence>